<proteinExistence type="inferred from homology"/>
<dbReference type="Proteomes" id="UP000005850">
    <property type="component" value="Chromosome"/>
</dbReference>
<sequence length="318" mass="35943">MRKKAVVTGCAGFIGSHLTERLLADDYEVIGVDNMLLNYPLSYKERNIKDSLQDSRFHFINQPIQDVDWSYLLKGVQYIFHLAALPGVRASWGDAFQEYVKHNVTATQILLEASLTHQSLRKIVLASSSSVYGTMQEGVTQETAPLEPLSPYGVTKVSMEYLMQAYVKAYQLPVVALRYFTVYGPRQRPDMAFHRFFRAMMHKEPIQIYGDGSQSRNFSYVHDVVEANLLASEFGQVGKVYNIGGEREISLLEAVSLMAKIMQVEPDITFTIAEKGDSRRTCADISLAAQQIGYRPHTSLEQGLYQQFQDIKKLYQGG</sequence>
<dbReference type="RefSeq" id="WP_003338624.1">
    <property type="nucleotide sequence ID" value="NZ_CP007806.1"/>
</dbReference>
<name>A0A075R556_BRELA</name>
<dbReference type="SUPFAM" id="SSF51735">
    <property type="entry name" value="NAD(P)-binding Rossmann-fold domains"/>
    <property type="match status" value="1"/>
</dbReference>
<dbReference type="PRINTS" id="PR01713">
    <property type="entry name" value="NUCEPIMERASE"/>
</dbReference>
<gene>
    <name evidence="3" type="ORF">BRLA_c019770</name>
</gene>
<dbReference type="AlphaFoldDB" id="A0A075R556"/>
<organism evidence="3 4">
    <name type="scientific">Brevibacillus laterosporus LMG 15441</name>
    <dbReference type="NCBI Taxonomy" id="1042163"/>
    <lineage>
        <taxon>Bacteria</taxon>
        <taxon>Bacillati</taxon>
        <taxon>Bacillota</taxon>
        <taxon>Bacilli</taxon>
        <taxon>Bacillales</taxon>
        <taxon>Paenibacillaceae</taxon>
        <taxon>Brevibacillus</taxon>
    </lineage>
</organism>
<dbReference type="EMBL" id="CP007806">
    <property type="protein sequence ID" value="AIG26298.1"/>
    <property type="molecule type" value="Genomic_DNA"/>
</dbReference>
<dbReference type="InterPro" id="IPR001509">
    <property type="entry name" value="Epimerase_deHydtase"/>
</dbReference>
<reference evidence="3 4" key="1">
    <citation type="journal article" date="2011" name="J. Bacteriol.">
        <title>Genome sequence of Brevibacillus laterosporus LMG 15441, a pathogen of invertebrates.</title>
        <authorList>
            <person name="Djukic M."/>
            <person name="Poehlein A."/>
            <person name="Thurmer A."/>
            <person name="Daniel R."/>
        </authorList>
    </citation>
    <scope>NUCLEOTIDE SEQUENCE [LARGE SCALE GENOMIC DNA]</scope>
    <source>
        <strain evidence="3 4">LMG 15441</strain>
    </source>
</reference>
<keyword evidence="4" id="KW-1185">Reference proteome</keyword>
<evidence type="ECO:0000313" key="4">
    <source>
        <dbReference type="Proteomes" id="UP000005850"/>
    </source>
</evidence>
<dbReference type="KEGG" id="blr:BRLA_c019770"/>
<dbReference type="Gene3D" id="3.90.25.10">
    <property type="entry name" value="UDP-galactose 4-epimerase, domain 1"/>
    <property type="match status" value="1"/>
</dbReference>
<dbReference type="Pfam" id="PF01370">
    <property type="entry name" value="Epimerase"/>
    <property type="match status" value="1"/>
</dbReference>
<dbReference type="HOGENOM" id="CLU_007383_1_7_9"/>
<evidence type="ECO:0000259" key="2">
    <source>
        <dbReference type="Pfam" id="PF01370"/>
    </source>
</evidence>
<comment type="similarity">
    <text evidence="1">Belongs to the NAD(P)-dependent epimerase/dehydratase family.</text>
</comment>
<evidence type="ECO:0000256" key="1">
    <source>
        <dbReference type="ARBA" id="ARBA00007637"/>
    </source>
</evidence>
<feature type="domain" description="NAD-dependent epimerase/dehydratase" evidence="2">
    <location>
        <begin position="6"/>
        <end position="244"/>
    </location>
</feature>
<dbReference type="STRING" id="1042163.BRLA_c019770"/>
<dbReference type="Gene3D" id="3.40.50.720">
    <property type="entry name" value="NAD(P)-binding Rossmann-like Domain"/>
    <property type="match status" value="1"/>
</dbReference>
<dbReference type="PANTHER" id="PTHR43000">
    <property type="entry name" value="DTDP-D-GLUCOSE 4,6-DEHYDRATASE-RELATED"/>
    <property type="match status" value="1"/>
</dbReference>
<dbReference type="InterPro" id="IPR036291">
    <property type="entry name" value="NAD(P)-bd_dom_sf"/>
</dbReference>
<dbReference type="eggNOG" id="COG0451">
    <property type="taxonomic scope" value="Bacteria"/>
</dbReference>
<protein>
    <submittedName>
        <fullName evidence="3">Nucleoside-diphosphate-sugar epimerase</fullName>
    </submittedName>
</protein>
<evidence type="ECO:0000313" key="3">
    <source>
        <dbReference type="EMBL" id="AIG26298.1"/>
    </source>
</evidence>
<accession>A0A075R556</accession>